<gene>
    <name evidence="8" type="ORF">NGM29_08325</name>
</gene>
<keyword evidence="9" id="KW-1185">Reference proteome</keyword>
<evidence type="ECO:0000256" key="6">
    <source>
        <dbReference type="SAM" id="MobiDB-lite"/>
    </source>
</evidence>
<organism evidence="8 9">
    <name type="scientific">Natronosalvus rutilus</name>
    <dbReference type="NCBI Taxonomy" id="2953753"/>
    <lineage>
        <taxon>Archaea</taxon>
        <taxon>Methanobacteriati</taxon>
        <taxon>Methanobacteriota</taxon>
        <taxon>Stenosarchaea group</taxon>
        <taxon>Halobacteria</taxon>
        <taxon>Halobacteriales</taxon>
        <taxon>Natrialbaceae</taxon>
        <taxon>Natronosalvus</taxon>
    </lineage>
</organism>
<feature type="transmembrane region" description="Helical" evidence="7">
    <location>
        <begin position="32"/>
        <end position="52"/>
    </location>
</feature>
<protein>
    <submittedName>
        <fullName evidence="8">Na+/H+ antiporter subunit E</fullName>
    </submittedName>
</protein>
<evidence type="ECO:0000256" key="7">
    <source>
        <dbReference type="SAM" id="Phobius"/>
    </source>
</evidence>
<dbReference type="InterPro" id="IPR002758">
    <property type="entry name" value="Cation_antiport_E"/>
</dbReference>
<evidence type="ECO:0000313" key="8">
    <source>
        <dbReference type="EMBL" id="UTF55242.1"/>
    </source>
</evidence>
<keyword evidence="4 7" id="KW-1133">Transmembrane helix</keyword>
<dbReference type="KEGG" id="sawl:NGM29_08325"/>
<feature type="region of interest" description="Disordered" evidence="6">
    <location>
        <begin position="175"/>
        <end position="232"/>
    </location>
</feature>
<feature type="compositionally biased region" description="Basic and acidic residues" evidence="6">
    <location>
        <begin position="218"/>
        <end position="232"/>
    </location>
</feature>
<evidence type="ECO:0000256" key="3">
    <source>
        <dbReference type="ARBA" id="ARBA00022692"/>
    </source>
</evidence>
<dbReference type="PANTHER" id="PTHR34584:SF1">
    <property type="entry name" value="NA(+)_H(+) ANTIPORTER SUBUNIT E1"/>
    <property type="match status" value="1"/>
</dbReference>
<keyword evidence="5 7" id="KW-0472">Membrane</keyword>
<proteinExistence type="predicted"/>
<dbReference type="Proteomes" id="UP001056855">
    <property type="component" value="Chromosome"/>
</dbReference>
<sequence>MRTRTWPLAGVVFALLWVLVRGVTLTPSAVLGQLLLGLAVGFPVAFVFRRLYDKWVDVPRSVRAIPSALSYLGIFTWEILRANVDVTKRVLSPSMPIEPEVFLFPLRVETDLAITTIANSVSITPGTVTLDYDGETNALYIHAVDGRDPEAIARTIRTWEEYALVIFDERASPEDPTRDIVVSGGTRESTPTPPDERADETSAVNQLPADELADELEAADRAERENGGENRD</sequence>
<dbReference type="GeneID" id="73290045"/>
<dbReference type="Pfam" id="PF01899">
    <property type="entry name" value="MNHE"/>
    <property type="match status" value="1"/>
</dbReference>
<evidence type="ECO:0000256" key="4">
    <source>
        <dbReference type="ARBA" id="ARBA00022989"/>
    </source>
</evidence>
<dbReference type="RefSeq" id="WP_254160095.1">
    <property type="nucleotide sequence ID" value="NZ_CP100355.1"/>
</dbReference>
<keyword evidence="2" id="KW-1003">Cell membrane</keyword>
<dbReference type="GO" id="GO:0008324">
    <property type="term" value="F:monoatomic cation transmembrane transporter activity"/>
    <property type="evidence" value="ECO:0007669"/>
    <property type="project" value="InterPro"/>
</dbReference>
<name>A0A9E7SWM9_9EURY</name>
<evidence type="ECO:0000256" key="1">
    <source>
        <dbReference type="ARBA" id="ARBA00004651"/>
    </source>
</evidence>
<evidence type="ECO:0000313" key="9">
    <source>
        <dbReference type="Proteomes" id="UP001056855"/>
    </source>
</evidence>
<dbReference type="PANTHER" id="PTHR34584">
    <property type="entry name" value="NA(+)/H(+) ANTIPORTER SUBUNIT E1"/>
    <property type="match status" value="1"/>
</dbReference>
<comment type="subcellular location">
    <subcellularLocation>
        <location evidence="1">Cell membrane</location>
        <topology evidence="1">Multi-pass membrane protein</topology>
    </subcellularLocation>
</comment>
<accession>A0A9E7SWM9</accession>
<dbReference type="GO" id="GO:0005886">
    <property type="term" value="C:plasma membrane"/>
    <property type="evidence" value="ECO:0007669"/>
    <property type="project" value="UniProtKB-SubCell"/>
</dbReference>
<evidence type="ECO:0000256" key="5">
    <source>
        <dbReference type="ARBA" id="ARBA00023136"/>
    </source>
</evidence>
<evidence type="ECO:0000256" key="2">
    <source>
        <dbReference type="ARBA" id="ARBA00022475"/>
    </source>
</evidence>
<reference evidence="8" key="1">
    <citation type="submission" date="2022-06" db="EMBL/GenBank/DDBJ databases">
        <title>Diverse halophilic archaea isolated from saline environments.</title>
        <authorList>
            <person name="Cui H.-L."/>
        </authorList>
    </citation>
    <scope>NUCLEOTIDE SEQUENCE</scope>
    <source>
        <strain evidence="8">WLHS1</strain>
    </source>
</reference>
<keyword evidence="3 7" id="KW-0812">Transmembrane</keyword>
<dbReference type="EMBL" id="CP100355">
    <property type="protein sequence ID" value="UTF55242.1"/>
    <property type="molecule type" value="Genomic_DNA"/>
</dbReference>
<dbReference type="AlphaFoldDB" id="A0A9E7SWM9"/>